<feature type="region of interest" description="Disordered" evidence="5">
    <location>
        <begin position="577"/>
        <end position="612"/>
    </location>
</feature>
<dbReference type="Proteomes" id="UP000274922">
    <property type="component" value="Unassembled WGS sequence"/>
</dbReference>
<feature type="region of interest" description="Disordered" evidence="5">
    <location>
        <begin position="773"/>
        <end position="820"/>
    </location>
</feature>
<dbReference type="InterPro" id="IPR029347">
    <property type="entry name" value="Raptor_N"/>
</dbReference>
<dbReference type="SMART" id="SM01302">
    <property type="entry name" value="Raptor_N"/>
    <property type="match status" value="1"/>
</dbReference>
<feature type="non-terminal residue" evidence="7">
    <location>
        <position position="1"/>
    </location>
</feature>
<organism evidence="7 8">
    <name type="scientific">Caulochytrium protostelioides</name>
    <dbReference type="NCBI Taxonomy" id="1555241"/>
    <lineage>
        <taxon>Eukaryota</taxon>
        <taxon>Fungi</taxon>
        <taxon>Fungi incertae sedis</taxon>
        <taxon>Chytridiomycota</taxon>
        <taxon>Chytridiomycota incertae sedis</taxon>
        <taxon>Chytridiomycetes</taxon>
        <taxon>Caulochytriales</taxon>
        <taxon>Caulochytriaceae</taxon>
        <taxon>Caulochytrium</taxon>
    </lineage>
</organism>
<evidence type="ECO:0000313" key="7">
    <source>
        <dbReference type="EMBL" id="RKP04230.1"/>
    </source>
</evidence>
<feature type="repeat" description="WD" evidence="4">
    <location>
        <begin position="1191"/>
        <end position="1213"/>
    </location>
</feature>
<dbReference type="PANTHER" id="PTHR12848">
    <property type="entry name" value="REGULATORY-ASSOCIATED PROTEIN OF MTOR"/>
    <property type="match status" value="1"/>
</dbReference>
<gene>
    <name evidence="7" type="ORF">CXG81DRAFT_3169</name>
</gene>
<dbReference type="EMBL" id="ML014112">
    <property type="protein sequence ID" value="RKP04230.1"/>
    <property type="molecule type" value="Genomic_DNA"/>
</dbReference>
<dbReference type="GO" id="GO:0009267">
    <property type="term" value="P:cellular response to starvation"/>
    <property type="evidence" value="ECO:0007669"/>
    <property type="project" value="TreeGrafter"/>
</dbReference>
<dbReference type="Gene3D" id="2.130.10.10">
    <property type="entry name" value="YVTN repeat-like/Quinoprotein amine dehydrogenase"/>
    <property type="match status" value="1"/>
</dbReference>
<evidence type="ECO:0000256" key="5">
    <source>
        <dbReference type="SAM" id="MobiDB-lite"/>
    </source>
</evidence>
<dbReference type="InterPro" id="IPR011989">
    <property type="entry name" value="ARM-like"/>
</dbReference>
<dbReference type="SUPFAM" id="SSF50978">
    <property type="entry name" value="WD40 repeat-like"/>
    <property type="match status" value="1"/>
</dbReference>
<feature type="compositionally biased region" description="Low complexity" evidence="5">
    <location>
        <begin position="174"/>
        <end position="189"/>
    </location>
</feature>
<feature type="non-terminal residue" evidence="7">
    <location>
        <position position="1290"/>
    </location>
</feature>
<dbReference type="InterPro" id="IPR004083">
    <property type="entry name" value="Raptor"/>
</dbReference>
<evidence type="ECO:0000256" key="3">
    <source>
        <dbReference type="ARBA" id="ARBA00022737"/>
    </source>
</evidence>
<dbReference type="GO" id="GO:0010506">
    <property type="term" value="P:regulation of autophagy"/>
    <property type="evidence" value="ECO:0007669"/>
    <property type="project" value="TreeGrafter"/>
</dbReference>
<evidence type="ECO:0000313" key="8">
    <source>
        <dbReference type="Proteomes" id="UP000274922"/>
    </source>
</evidence>
<dbReference type="OrthoDB" id="10262360at2759"/>
<dbReference type="InterPro" id="IPR036322">
    <property type="entry name" value="WD40_repeat_dom_sf"/>
</dbReference>
<dbReference type="InterPro" id="IPR019775">
    <property type="entry name" value="WD40_repeat_CS"/>
</dbReference>
<dbReference type="PANTHER" id="PTHR12848:SF16">
    <property type="entry name" value="REGULATORY-ASSOCIATED PROTEIN OF MTOR"/>
    <property type="match status" value="1"/>
</dbReference>
<evidence type="ECO:0000256" key="2">
    <source>
        <dbReference type="ARBA" id="ARBA00022574"/>
    </source>
</evidence>
<dbReference type="GO" id="GO:0071230">
    <property type="term" value="P:cellular response to amino acid stimulus"/>
    <property type="evidence" value="ECO:0007669"/>
    <property type="project" value="TreeGrafter"/>
</dbReference>
<dbReference type="STRING" id="1555241.A0A4P9XGC4"/>
<feature type="compositionally biased region" description="Low complexity" evidence="5">
    <location>
        <begin position="577"/>
        <end position="591"/>
    </location>
</feature>
<dbReference type="Pfam" id="PF14538">
    <property type="entry name" value="Raptor_N"/>
    <property type="match status" value="1"/>
</dbReference>
<evidence type="ECO:0000256" key="1">
    <source>
        <dbReference type="ARBA" id="ARBA00009257"/>
    </source>
</evidence>
<dbReference type="PROSITE" id="PS50082">
    <property type="entry name" value="WD_REPEATS_2"/>
    <property type="match status" value="1"/>
</dbReference>
<dbReference type="GO" id="GO:0030674">
    <property type="term" value="F:protein-macromolecule adaptor activity"/>
    <property type="evidence" value="ECO:0007669"/>
    <property type="project" value="TreeGrafter"/>
</dbReference>
<proteinExistence type="inferred from homology"/>
<dbReference type="GO" id="GO:0031931">
    <property type="term" value="C:TORC1 complex"/>
    <property type="evidence" value="ECO:0007669"/>
    <property type="project" value="InterPro"/>
</dbReference>
<reference evidence="8" key="1">
    <citation type="journal article" date="2018" name="Nat. Microbiol.">
        <title>Leveraging single-cell genomics to expand the fungal tree of life.</title>
        <authorList>
            <person name="Ahrendt S.R."/>
            <person name="Quandt C.A."/>
            <person name="Ciobanu D."/>
            <person name="Clum A."/>
            <person name="Salamov A."/>
            <person name="Andreopoulos B."/>
            <person name="Cheng J.F."/>
            <person name="Woyke T."/>
            <person name="Pelin A."/>
            <person name="Henrissat B."/>
            <person name="Reynolds N.K."/>
            <person name="Benny G.L."/>
            <person name="Smith M.E."/>
            <person name="James T.Y."/>
            <person name="Grigoriev I.V."/>
        </authorList>
    </citation>
    <scope>NUCLEOTIDE SEQUENCE [LARGE SCALE GENOMIC DNA]</scope>
    <source>
        <strain evidence="8">ATCC 52028</strain>
    </source>
</reference>
<dbReference type="GO" id="GO:0030307">
    <property type="term" value="P:positive regulation of cell growth"/>
    <property type="evidence" value="ECO:0007669"/>
    <property type="project" value="TreeGrafter"/>
</dbReference>
<name>A0A4P9XGC4_9FUNG</name>
<sequence>AKSWKLRERSKTVSVILMLCLNIGIDPPDIVKPNPCAKLECWTDPFVLVPQKSLELIGRNLQQQYETWQSRAKYRLSLDPFAEDVRRLCQNVRRSTRDERVLYHYNGHGVPKPTVAGELWVFNKGYTQYIPVSIFDLQSWLGAPTIYIYDCSHAGRLVHAFHRFAEQRDLDYKQQQQQQQQQPSQPQQPASGADGPQQSTCIQLAACGADETLPMNPQLPADLFTACLTTPIDIAVRWFIRGNRLLDHVPADTMLKIPGRLADRRTPLGELNWIFTAITDTIAWNVLPPPLFKKLFRQDLLMAALFRNFLLAERIMSQFGCHPISTPALPKTANHKLWESWDLAVDQCLCQLPRLLRSIPPPPPQIPMIPYEYQHSRFFAEQLTAFEVWLAQGALKHQIRTETANRRPPEQLPIVLQVLLSQVHRLRALKLLSHFLDLGPWSVELALGVGIFPYVLKLLQSPVAELKPVLVFIWTKILAVDSTCQADLLKDNGYSYFINILTFQGTAYPLLTSMAEHRTMCVYILAVFCHQFPQGQRACIEAGLIEPLLMHLDDPSPQLRQWCLLALSELVRHPSHAAAPGPGDAAPAAAPGTPPAPPGAAAAGAVPPAPAAAGAAGATETAQGYATLMSLLPSAGDASVLVRKEVVILLSQLAQTHLAKLVAVAFELADEDRRCAAAAAAAAPSPSAPPADESPRSAEAMQLATVHAVFLSVWKVLLALSVDPMPEIAALATTVVDHVTLHLLVSPLWEAFAPSSQPTAAAGWAASLRHMPSSTATGSSGDPGAAASSTAAAGSHAGTAASAGPRSASLSGAASSAHGASSSSAAAGAAAADATPHAIKNPLTGKSLTRAQALSLPFLPLVVAPPTPPNPTGTLPPYQPHASSYFAWASTYFTEPQLQVRPIDEPGSEEYNEREWRARRNRKMLKSCRKLWERAGHARWATQVGLLYPEAAGGAAASAASAAAAEAAAGAGSSPLTPAGGSGSVAVLNWSTGGHINTIALGNPAGSDVTYCRFMNESNVALMLVGTGEGVVRVFRNYENAETCSLVTAFSAIQDLMPHADRGGAPMHRVQPSPFLLDWQPYSGQLIAATPGGAATADASVVKIWNLDHELLTQEIRWYASSSSSACGQDAANSHYIFLGRSDGRITGLDQRYGGDAAAHAPLLELFEGAAASPVVKVQPAAPSVAAGHGLVSASADGVVRLWDLRRPDRAVHTYHVGDMSSIDIHPHAPVFACGSATAQEVSVFSLPLSTIRYLEGFLAHRIGPVHTVAFHPNRLMLAAATTKQSPIAL</sequence>
<dbReference type="GO" id="GO:0005737">
    <property type="term" value="C:cytoplasm"/>
    <property type="evidence" value="ECO:0007669"/>
    <property type="project" value="TreeGrafter"/>
</dbReference>
<dbReference type="Gene3D" id="1.25.10.10">
    <property type="entry name" value="Leucine-rich Repeat Variant"/>
    <property type="match status" value="1"/>
</dbReference>
<keyword evidence="3" id="KW-0677">Repeat</keyword>
<accession>A0A4P9XGC4</accession>
<dbReference type="PRINTS" id="PR01547">
    <property type="entry name" value="YEAST176DUF"/>
</dbReference>
<dbReference type="InterPro" id="IPR015943">
    <property type="entry name" value="WD40/YVTN_repeat-like_dom_sf"/>
</dbReference>
<feature type="region of interest" description="Disordered" evidence="5">
    <location>
        <begin position="170"/>
        <end position="197"/>
    </location>
</feature>
<dbReference type="InterPro" id="IPR016024">
    <property type="entry name" value="ARM-type_fold"/>
</dbReference>
<comment type="similarity">
    <text evidence="1">Belongs to the WD repeat RAPTOR family.</text>
</comment>
<dbReference type="SUPFAM" id="SSF48371">
    <property type="entry name" value="ARM repeat"/>
    <property type="match status" value="1"/>
</dbReference>
<dbReference type="PROSITE" id="PS00678">
    <property type="entry name" value="WD_REPEATS_1"/>
    <property type="match status" value="1"/>
</dbReference>
<feature type="compositionally biased region" description="Low complexity" evidence="5">
    <location>
        <begin position="599"/>
        <end position="612"/>
    </location>
</feature>
<keyword evidence="8" id="KW-1185">Reference proteome</keyword>
<protein>
    <recommendedName>
        <fullName evidence="6">Raptor N-terminal CASPase-like domain-containing protein</fullName>
    </recommendedName>
</protein>
<dbReference type="InterPro" id="IPR001680">
    <property type="entry name" value="WD40_rpt"/>
</dbReference>
<evidence type="ECO:0000259" key="6">
    <source>
        <dbReference type="SMART" id="SM01302"/>
    </source>
</evidence>
<evidence type="ECO:0000256" key="4">
    <source>
        <dbReference type="PROSITE-ProRule" id="PRU00221"/>
    </source>
</evidence>
<keyword evidence="2 4" id="KW-0853">WD repeat</keyword>
<dbReference type="GO" id="GO:0031929">
    <property type="term" value="P:TOR signaling"/>
    <property type="evidence" value="ECO:0007669"/>
    <property type="project" value="InterPro"/>
</dbReference>
<feature type="domain" description="Raptor N-terminal CASPase-like" evidence="6">
    <location>
        <begin position="9"/>
        <end position="162"/>
    </location>
</feature>